<dbReference type="Gene3D" id="3.40.50.1820">
    <property type="entry name" value="alpha/beta hydrolase"/>
    <property type="match status" value="1"/>
</dbReference>
<dbReference type="SUPFAM" id="SSF53474">
    <property type="entry name" value="alpha/beta-Hydrolases"/>
    <property type="match status" value="1"/>
</dbReference>
<comment type="caution">
    <text evidence="3">The sequence shown here is derived from an EMBL/GenBank/DDBJ whole genome shotgun (WGS) entry which is preliminary data.</text>
</comment>
<accession>A0ABQ1CAE0</accession>
<evidence type="ECO:0000259" key="2">
    <source>
        <dbReference type="Pfam" id="PF12697"/>
    </source>
</evidence>
<dbReference type="Proteomes" id="UP000465240">
    <property type="component" value="Unassembled WGS sequence"/>
</dbReference>
<name>A0ABQ1CAE0_9MYCO</name>
<dbReference type="Pfam" id="PF12697">
    <property type="entry name" value="Abhydrolase_6"/>
    <property type="match status" value="1"/>
</dbReference>
<dbReference type="InterPro" id="IPR000073">
    <property type="entry name" value="AB_hydrolase_1"/>
</dbReference>
<dbReference type="EMBL" id="BLKX01000001">
    <property type="protein sequence ID" value="GFG81456.1"/>
    <property type="molecule type" value="Genomic_DNA"/>
</dbReference>
<dbReference type="InterPro" id="IPR029058">
    <property type="entry name" value="AB_hydrolase_fold"/>
</dbReference>
<proteinExistence type="predicted"/>
<protein>
    <submittedName>
        <fullName evidence="3">Thioesterase</fullName>
    </submittedName>
</protein>
<evidence type="ECO:0000313" key="3">
    <source>
        <dbReference type="EMBL" id="GFG81456.1"/>
    </source>
</evidence>
<evidence type="ECO:0000256" key="1">
    <source>
        <dbReference type="SAM" id="MobiDB-lite"/>
    </source>
</evidence>
<organism evidence="3 4">
    <name type="scientific">Mycobacterium paragordonae</name>
    <dbReference type="NCBI Taxonomy" id="1389713"/>
    <lineage>
        <taxon>Bacteria</taxon>
        <taxon>Bacillati</taxon>
        <taxon>Actinomycetota</taxon>
        <taxon>Actinomycetes</taxon>
        <taxon>Mycobacteriales</taxon>
        <taxon>Mycobacteriaceae</taxon>
        <taxon>Mycobacterium</taxon>
    </lineage>
</organism>
<evidence type="ECO:0000313" key="4">
    <source>
        <dbReference type="Proteomes" id="UP000465240"/>
    </source>
</evidence>
<reference evidence="3 4" key="1">
    <citation type="journal article" date="2019" name="Emerg. Microbes Infect.">
        <title>Comprehensive subspecies identification of 175 nontuberculous mycobacteria species based on 7547 genomic profiles.</title>
        <authorList>
            <person name="Matsumoto Y."/>
            <person name="Kinjo T."/>
            <person name="Motooka D."/>
            <person name="Nabeya D."/>
            <person name="Jung N."/>
            <person name="Uechi K."/>
            <person name="Horii T."/>
            <person name="Iida T."/>
            <person name="Fujita J."/>
            <person name="Nakamura S."/>
        </authorList>
    </citation>
    <scope>NUCLEOTIDE SEQUENCE [LARGE SCALE GENOMIC DNA]</scope>
    <source>
        <strain evidence="3 4">JCM 18565</strain>
    </source>
</reference>
<gene>
    <name evidence="3" type="ORF">MPRG_47320</name>
</gene>
<feature type="region of interest" description="Disordered" evidence="1">
    <location>
        <begin position="284"/>
        <end position="313"/>
    </location>
</feature>
<keyword evidence="4" id="KW-1185">Reference proteome</keyword>
<sequence>MTPRPRVVIVDGVPMSGVIAEADEPKAVIVAIHGGGTTAVYFDCPGHPELSLLRLGSELGYTVIALDRPGHGSSAPYPEAVQTPEQRVDLAYGAIERILGERSRGAGLFVLGHSGGCELATRMAADDRGAALLGLELGGTGRRYHDAAKEIMKAAAVKERPPGTRELLWEPMRLYPPDILRGVTNSATSPPYERDVAVNWPHRYFPELAPAVRAPVRFSIGEHDRVYRGDDENLAEIAQMFSQAPVFTSNRHPDAGHNLSLGLNAADYHRGVFAFVDECAAGPASTVKPASRSDSSVKPASHSAGEDGEAGVG</sequence>
<feature type="domain" description="AB hydrolase-1" evidence="2">
    <location>
        <begin position="29"/>
        <end position="260"/>
    </location>
</feature>